<evidence type="ECO:0000313" key="3">
    <source>
        <dbReference type="EMBL" id="MBU9739213.1"/>
    </source>
</evidence>
<keyword evidence="3" id="KW-0808">Transferase</keyword>
<keyword evidence="1" id="KW-0175">Coiled coil</keyword>
<organism evidence="3 4">
    <name type="scientific">Diplocloster agilis</name>
    <dbReference type="NCBI Taxonomy" id="2850323"/>
    <lineage>
        <taxon>Bacteria</taxon>
        <taxon>Bacillati</taxon>
        <taxon>Bacillota</taxon>
        <taxon>Clostridia</taxon>
        <taxon>Lachnospirales</taxon>
        <taxon>Lachnospiraceae</taxon>
        <taxon>Diplocloster</taxon>
    </lineage>
</organism>
<feature type="domain" description="Ribosomal RNA large subunit methyltransferase K/L-like methyltransferase" evidence="2">
    <location>
        <begin position="333"/>
        <end position="479"/>
    </location>
</feature>
<evidence type="ECO:0000313" key="4">
    <source>
        <dbReference type="Proteomes" id="UP000712157"/>
    </source>
</evidence>
<dbReference type="CDD" id="cd02440">
    <property type="entry name" value="AdoMet_MTases"/>
    <property type="match status" value="1"/>
</dbReference>
<feature type="coiled-coil region" evidence="1">
    <location>
        <begin position="12"/>
        <end position="52"/>
    </location>
</feature>
<evidence type="ECO:0000256" key="1">
    <source>
        <dbReference type="SAM" id="Coils"/>
    </source>
</evidence>
<comment type="caution">
    <text evidence="3">The sequence shown here is derived from an EMBL/GenBank/DDBJ whole genome shotgun (WGS) entry which is preliminary data.</text>
</comment>
<dbReference type="InterPro" id="IPR000241">
    <property type="entry name" value="RlmKL-like_Mtase"/>
</dbReference>
<protein>
    <submittedName>
        <fullName evidence="3">Methyltransferase</fullName>
    </submittedName>
</protein>
<evidence type="ECO:0000259" key="2">
    <source>
        <dbReference type="Pfam" id="PF01170"/>
    </source>
</evidence>
<gene>
    <name evidence="3" type="ORF">KTH89_22010</name>
</gene>
<dbReference type="PANTHER" id="PTHR14911:SF13">
    <property type="entry name" value="TRNA (GUANINE(6)-N2)-METHYLTRANSFERASE THUMP3"/>
    <property type="match status" value="1"/>
</dbReference>
<dbReference type="Gene3D" id="3.40.50.150">
    <property type="entry name" value="Vaccinia Virus protein VP39"/>
    <property type="match status" value="1"/>
</dbReference>
<proteinExistence type="predicted"/>
<dbReference type="AlphaFoldDB" id="A0A949K8Q1"/>
<dbReference type="GO" id="GO:0016423">
    <property type="term" value="F:tRNA (guanine) methyltransferase activity"/>
    <property type="evidence" value="ECO:0007669"/>
    <property type="project" value="TreeGrafter"/>
</dbReference>
<reference evidence="3" key="1">
    <citation type="submission" date="2021-06" db="EMBL/GenBank/DDBJ databases">
        <title>Description of novel taxa of the family Lachnospiraceae.</title>
        <authorList>
            <person name="Chaplin A.V."/>
            <person name="Sokolova S.R."/>
            <person name="Pikina A.P."/>
            <person name="Korzhanova M."/>
            <person name="Belova V."/>
            <person name="Korostin D."/>
            <person name="Efimov B.A."/>
        </authorList>
    </citation>
    <scope>NUCLEOTIDE SEQUENCE</scope>
    <source>
        <strain evidence="3">ASD5720</strain>
    </source>
</reference>
<dbReference type="RefSeq" id="WP_238723114.1">
    <property type="nucleotide sequence ID" value="NZ_JAHQCW010000053.1"/>
</dbReference>
<dbReference type="InterPro" id="IPR029063">
    <property type="entry name" value="SAM-dependent_MTases_sf"/>
</dbReference>
<dbReference type="SUPFAM" id="SSF53335">
    <property type="entry name" value="S-adenosyl-L-methionine-dependent methyltransferases"/>
    <property type="match status" value="1"/>
</dbReference>
<dbReference type="Pfam" id="PF01170">
    <property type="entry name" value="UPF0020"/>
    <property type="match status" value="1"/>
</dbReference>
<dbReference type="Proteomes" id="UP000712157">
    <property type="component" value="Unassembled WGS sequence"/>
</dbReference>
<sequence>MVIELWKAITENENVRQNLSKLRMEIKQSQAKEELRREIKGDEDRLTDLLRHEDAKTRKNTALLMGELGEDIYLEALYEAYDAEPQRFVKSSYLTAMKHMDCKRYRDPLKKRLDLLLTEEMNPENQKHLTEEIRCLSDLLVHLEEVKQHSFRGMEETYDVILLTNRDHQDITLRELEKYEPQAQAKTFGAGVTARVSNLSWINKIRTYQELLFVVKGLRTCPASVEEAARTIVQSGIFDFLNKAHRGEPPYYFRIEVKSKMEPGARGILAKGLAARIEQMSGRRLINSVSSYEVEIRLIENKAGDFNVLVKLFTIRDDRFSYRKEVTAASIKPVNAALTAALAMDYLKEDAAVLDPFCGVGTMLIERHRALKANTSYGIDYLEEAVQKARLNTEAAGQIIHYVHRDFFDFRHEYLFDEIFTDMPFRTGQRAEEEIHELYRKFFPAAAKVLKEDGTAVLYTHNRDDVRKYSAAGGFRLMEEFVISKKEGTYVMILRRDGAGHR</sequence>
<name>A0A949K8Q1_9FIRM</name>
<dbReference type="EMBL" id="JAHQCW010000053">
    <property type="protein sequence ID" value="MBU9739213.1"/>
    <property type="molecule type" value="Genomic_DNA"/>
</dbReference>
<dbReference type="GO" id="GO:0030488">
    <property type="term" value="P:tRNA methylation"/>
    <property type="evidence" value="ECO:0007669"/>
    <property type="project" value="TreeGrafter"/>
</dbReference>
<dbReference type="PANTHER" id="PTHR14911">
    <property type="entry name" value="THUMP DOMAIN-CONTAINING"/>
    <property type="match status" value="1"/>
</dbReference>
<keyword evidence="3" id="KW-0489">Methyltransferase</keyword>
<keyword evidence="4" id="KW-1185">Reference proteome</keyword>
<accession>A0A949K8Q1</accession>